<feature type="domain" description="Major facilitator superfamily (MFS) profile" evidence="8">
    <location>
        <begin position="54"/>
        <end position="501"/>
    </location>
</feature>
<dbReference type="NCBIfam" id="TIGR00879">
    <property type="entry name" value="SP"/>
    <property type="match status" value="1"/>
</dbReference>
<evidence type="ECO:0000259" key="8">
    <source>
        <dbReference type="PROSITE" id="PS50850"/>
    </source>
</evidence>
<keyword evidence="5 7" id="KW-1133">Transmembrane helix</keyword>
<keyword evidence="4 7" id="KW-0812">Transmembrane</keyword>
<accession>A0A545VSC4</accession>
<dbReference type="Pfam" id="PF00149">
    <property type="entry name" value="Metallophos"/>
    <property type="match status" value="1"/>
</dbReference>
<evidence type="ECO:0000256" key="5">
    <source>
        <dbReference type="ARBA" id="ARBA00022989"/>
    </source>
</evidence>
<comment type="similarity">
    <text evidence="2">Belongs to the major facilitator superfamily. Sugar transporter (TC 2.A.1.1) family.</text>
</comment>
<dbReference type="InterPro" id="IPR005829">
    <property type="entry name" value="Sugar_transporter_CS"/>
</dbReference>
<feature type="transmembrane region" description="Helical" evidence="7">
    <location>
        <begin position="134"/>
        <end position="152"/>
    </location>
</feature>
<feature type="transmembrane region" description="Helical" evidence="7">
    <location>
        <begin position="53"/>
        <end position="78"/>
    </location>
</feature>
<dbReference type="InterPro" id="IPR003663">
    <property type="entry name" value="Sugar/inositol_transpt"/>
</dbReference>
<dbReference type="GO" id="GO:0016020">
    <property type="term" value="C:membrane"/>
    <property type="evidence" value="ECO:0007669"/>
    <property type="project" value="UniProtKB-SubCell"/>
</dbReference>
<dbReference type="CDD" id="cd07383">
    <property type="entry name" value="MPP_Dcr2"/>
    <property type="match status" value="1"/>
</dbReference>
<dbReference type="InterPro" id="IPR020846">
    <property type="entry name" value="MFS_dom"/>
</dbReference>
<organism evidence="9 10">
    <name type="scientific">Cordyceps javanica</name>
    <dbReference type="NCBI Taxonomy" id="43265"/>
    <lineage>
        <taxon>Eukaryota</taxon>
        <taxon>Fungi</taxon>
        <taxon>Dikarya</taxon>
        <taxon>Ascomycota</taxon>
        <taxon>Pezizomycotina</taxon>
        <taxon>Sordariomycetes</taxon>
        <taxon>Hypocreomycetidae</taxon>
        <taxon>Hypocreales</taxon>
        <taxon>Cordycipitaceae</taxon>
        <taxon>Cordyceps</taxon>
    </lineage>
</organism>
<comment type="caution">
    <text evidence="9">The sequence shown here is derived from an EMBL/GenBank/DDBJ whole genome shotgun (WGS) entry which is preliminary data.</text>
</comment>
<dbReference type="OrthoDB" id="6612291at2759"/>
<name>A0A545VSC4_9HYPO</name>
<feature type="transmembrane region" description="Helical" evidence="7">
    <location>
        <begin position="380"/>
        <end position="399"/>
    </location>
</feature>
<dbReference type="SUPFAM" id="SSF103473">
    <property type="entry name" value="MFS general substrate transporter"/>
    <property type="match status" value="1"/>
</dbReference>
<dbReference type="InterPro" id="IPR036259">
    <property type="entry name" value="MFS_trans_sf"/>
</dbReference>
<comment type="subcellular location">
    <subcellularLocation>
        <location evidence="1">Membrane</location>
        <topology evidence="1">Multi-pass membrane protein</topology>
    </subcellularLocation>
</comment>
<reference evidence="9 10" key="1">
    <citation type="journal article" date="2019" name="Appl. Microbiol. Biotechnol.">
        <title>Genome sequence of Isaria javanica and comparative genome analysis insights into family S53 peptidase evolution in fungal entomopathogens.</title>
        <authorList>
            <person name="Lin R."/>
            <person name="Zhang X."/>
            <person name="Xin B."/>
            <person name="Zou M."/>
            <person name="Gao Y."/>
            <person name="Qin F."/>
            <person name="Hu Q."/>
            <person name="Xie B."/>
            <person name="Cheng X."/>
        </authorList>
    </citation>
    <scope>NUCLEOTIDE SEQUENCE [LARGE SCALE GENOMIC DNA]</scope>
    <source>
        <strain evidence="9 10">IJ1G</strain>
    </source>
</reference>
<feature type="transmembrane region" description="Helical" evidence="7">
    <location>
        <begin position="355"/>
        <end position="373"/>
    </location>
</feature>
<evidence type="ECO:0000256" key="3">
    <source>
        <dbReference type="ARBA" id="ARBA00022448"/>
    </source>
</evidence>
<keyword evidence="10" id="KW-1185">Reference proteome</keyword>
<dbReference type="Gene3D" id="3.60.21.10">
    <property type="match status" value="1"/>
</dbReference>
<feature type="transmembrane region" description="Helical" evidence="7">
    <location>
        <begin position="405"/>
        <end position="433"/>
    </location>
</feature>
<dbReference type="EMBL" id="SPUK01000011">
    <property type="protein sequence ID" value="TQV93847.1"/>
    <property type="molecule type" value="Genomic_DNA"/>
</dbReference>
<proteinExistence type="inferred from homology"/>
<dbReference type="AlphaFoldDB" id="A0A545VSC4"/>
<feature type="transmembrane region" description="Helical" evidence="7">
    <location>
        <begin position="314"/>
        <end position="335"/>
    </location>
</feature>
<gene>
    <name evidence="9" type="ORF">IF1G_07579</name>
</gene>
<evidence type="ECO:0000256" key="2">
    <source>
        <dbReference type="ARBA" id="ARBA00010992"/>
    </source>
</evidence>
<dbReference type="InterPro" id="IPR029052">
    <property type="entry name" value="Metallo-depent_PP-like"/>
</dbReference>
<feature type="transmembrane region" description="Helical" evidence="7">
    <location>
        <begin position="445"/>
        <end position="468"/>
    </location>
</feature>
<keyword evidence="3" id="KW-0813">Transport</keyword>
<dbReference type="FunFam" id="1.20.1250.20:FF:000078">
    <property type="entry name" value="MFS maltose transporter, putative"/>
    <property type="match status" value="1"/>
</dbReference>
<evidence type="ECO:0000256" key="4">
    <source>
        <dbReference type="ARBA" id="ARBA00022692"/>
    </source>
</evidence>
<evidence type="ECO:0000313" key="9">
    <source>
        <dbReference type="EMBL" id="TQV93847.1"/>
    </source>
</evidence>
<feature type="transmembrane region" description="Helical" evidence="7">
    <location>
        <begin position="228"/>
        <end position="253"/>
    </location>
</feature>
<dbReference type="Proteomes" id="UP000315783">
    <property type="component" value="Unassembled WGS sequence"/>
</dbReference>
<dbReference type="PROSITE" id="PS00217">
    <property type="entry name" value="SUGAR_TRANSPORT_2"/>
    <property type="match status" value="1"/>
</dbReference>
<feature type="transmembrane region" description="Helical" evidence="7">
    <location>
        <begin position="164"/>
        <end position="181"/>
    </location>
</feature>
<evidence type="ECO:0000313" key="10">
    <source>
        <dbReference type="Proteomes" id="UP000315783"/>
    </source>
</evidence>
<dbReference type="Gene3D" id="1.20.1250.20">
    <property type="entry name" value="MFS general substrate transporter like domains"/>
    <property type="match status" value="1"/>
</dbReference>
<evidence type="ECO:0000256" key="1">
    <source>
        <dbReference type="ARBA" id="ARBA00004141"/>
    </source>
</evidence>
<dbReference type="InterPro" id="IPR005828">
    <property type="entry name" value="MFS_sugar_transport-like"/>
</dbReference>
<dbReference type="Pfam" id="PF00083">
    <property type="entry name" value="Sugar_tr"/>
    <property type="match status" value="1"/>
</dbReference>
<dbReference type="InterPro" id="IPR004843">
    <property type="entry name" value="Calcineurin-like_PHP"/>
</dbReference>
<feature type="transmembrane region" description="Helical" evidence="7">
    <location>
        <begin position="188"/>
        <end position="208"/>
    </location>
</feature>
<dbReference type="PANTHER" id="PTHR48022:SF83">
    <property type="entry name" value="MAJOR FACILITATOR SUPERFAMILY (MFS) PROFILE DOMAIN-CONTAINING PROTEIN"/>
    <property type="match status" value="1"/>
</dbReference>
<evidence type="ECO:0000256" key="6">
    <source>
        <dbReference type="ARBA" id="ARBA00023136"/>
    </source>
</evidence>
<dbReference type="PANTHER" id="PTHR48022">
    <property type="entry name" value="PLASTIDIC GLUCOSE TRANSPORTER 4"/>
    <property type="match status" value="1"/>
</dbReference>
<dbReference type="GO" id="GO:0005351">
    <property type="term" value="F:carbohydrate:proton symporter activity"/>
    <property type="evidence" value="ECO:0007669"/>
    <property type="project" value="TreeGrafter"/>
</dbReference>
<dbReference type="PROSITE" id="PS50850">
    <property type="entry name" value="MFS"/>
    <property type="match status" value="1"/>
</dbReference>
<protein>
    <submittedName>
        <fullName evidence="9">Maltose permease</fullName>
    </submittedName>
</protein>
<sequence>MEKSSDENIEVACHGSNPQGIVAPEIDATRDLTVAEHELGFWAAVRMYPKATFWAMFFCIAVVMAGFDGQIITSFYALPAFQLKYGDRIVKADGTVKYEVAAAWQTGLGMGNPIGQVIGALACSYPLQYFGRRLTLAMCCVWSIGFVFMQFFATSTAMLCAGEVVGGLAYGFYVVIAPTYASEVCPVVLRGFLTASVNLAFVIGQFIGQGCAAGVESRLDQWAYKAPFAVQWVWPVVLLAGLGFAPESPYWLVRCGRKDDARKSLLRLTSAKHNPDIEKILLGIEQTDRLEREYEDSTSYWDCFKGSNLVRTEISVMVYLIQVIGGNPLIGYANYFFEQAGLPSDKAFDMGVGNTALGFLGTVLSWPLMNYFLLGRRTIYAGGLGIMTVLLFIIGFLAIPQHNTAAVWALSTLMDIWTFIYQSSVGPICFVIISEISATRLREKTIAISTAVQSAANVVTMVVMPILLNSEKANWGVASAPLKEDCFTGRRLTFDDNDNFQISLFGDLHFGEDAWTDWAPRADRNSVAMLRSVLGEETPQLVVLNGDLITGENAFFENGSVYVDQIVQPILDRSLPWASTYGNHDYQYNVTAATIMEREQKHPNCLTTSMVPGRDAGVSNYYLPVYPRGCSEACAPKLLLWFFDSRGGFFFQEKHPNGKFVGQENWVHQSVVDWFQKTNADLTEQFGRTIPSMGFVHIPPYIFRAIQDEDGGKNMNPITNPGANFDLGLNMQSSGWCPDGADNGTCKYGGQDGPFMKAIASTAGMIALFSAHDHGESWCYKWNRKVDGTDVTGNGVNLCFGQQSGYGGYDNSPIFPRTRGGRQIRVNGAQLNDTCDLIAETWIRLDDGRIVASVVLNSTFNQDEYPAYPPINPFAIQSHDVDK</sequence>
<dbReference type="GO" id="GO:0016787">
    <property type="term" value="F:hydrolase activity"/>
    <property type="evidence" value="ECO:0007669"/>
    <property type="project" value="InterPro"/>
</dbReference>
<evidence type="ECO:0000256" key="7">
    <source>
        <dbReference type="SAM" id="Phobius"/>
    </source>
</evidence>
<keyword evidence="6 7" id="KW-0472">Membrane</keyword>
<dbReference type="InterPro" id="IPR050360">
    <property type="entry name" value="MFS_Sugar_Transporters"/>
</dbReference>
<dbReference type="SUPFAM" id="SSF56300">
    <property type="entry name" value="Metallo-dependent phosphatases"/>
    <property type="match status" value="1"/>
</dbReference>